<dbReference type="InterPro" id="IPR018378">
    <property type="entry name" value="C-type_lectin_CS"/>
</dbReference>
<keyword evidence="1" id="KW-1015">Disulfide bond</keyword>
<protein>
    <submittedName>
        <fullName evidence="4">Lectin-like isoform X2</fullName>
    </submittedName>
</protein>
<dbReference type="SUPFAM" id="SSF56436">
    <property type="entry name" value="C-type lectin-like"/>
    <property type="match status" value="1"/>
</dbReference>
<evidence type="ECO:0000313" key="4">
    <source>
        <dbReference type="EMBL" id="KAK6486766.1"/>
    </source>
</evidence>
<dbReference type="InterPro" id="IPR001304">
    <property type="entry name" value="C-type_lectin-like"/>
</dbReference>
<proteinExistence type="predicted"/>
<feature type="domain" description="C-type lectin" evidence="3">
    <location>
        <begin position="121"/>
        <end position="236"/>
    </location>
</feature>
<dbReference type="EMBL" id="JAHFZB010000008">
    <property type="protein sequence ID" value="KAK6486766.1"/>
    <property type="molecule type" value="Genomic_DNA"/>
</dbReference>
<evidence type="ECO:0000256" key="1">
    <source>
        <dbReference type="ARBA" id="ARBA00023157"/>
    </source>
</evidence>
<accession>A0ABR0ZQC0</accession>
<organism evidence="4 5">
    <name type="scientific">Huso huso</name>
    <name type="common">Beluga</name>
    <name type="synonym">Acipenser huso</name>
    <dbReference type="NCBI Taxonomy" id="61971"/>
    <lineage>
        <taxon>Eukaryota</taxon>
        <taxon>Metazoa</taxon>
        <taxon>Chordata</taxon>
        <taxon>Craniata</taxon>
        <taxon>Vertebrata</taxon>
        <taxon>Euteleostomi</taxon>
        <taxon>Actinopterygii</taxon>
        <taxon>Chondrostei</taxon>
        <taxon>Acipenseriformes</taxon>
        <taxon>Acipenseridae</taxon>
        <taxon>Huso</taxon>
    </lineage>
</organism>
<dbReference type="InterPro" id="IPR050111">
    <property type="entry name" value="C-type_lectin/snaclec_domain"/>
</dbReference>
<evidence type="ECO:0000313" key="5">
    <source>
        <dbReference type="Proteomes" id="UP001369086"/>
    </source>
</evidence>
<evidence type="ECO:0000256" key="2">
    <source>
        <dbReference type="SAM" id="Phobius"/>
    </source>
</evidence>
<name>A0ABR0ZQC0_HUSHU</name>
<sequence>MCSGQVTVPQLYKSAPKYCTLNTPQASEGRSVIRMMKITVLLMLAVAGFTATPVLAQIQIEKDAGLDVSALDTALGDLEDSNSTSDIAETDTEDQDGIELDITEDAVDEDRSNMAKASIKYHFFPMKKTFRDAEIYCQNRFKNGHLAALTSASINNQLATLVCRQYGQCTRTFVGGQRLKGTRFKWTDGSAWKYTNWRPKEPNNTLFLENCIEIFYKGDSRWNDVYCYFKKSFICSYRA</sequence>
<dbReference type="Proteomes" id="UP001369086">
    <property type="component" value="Unassembled WGS sequence"/>
</dbReference>
<dbReference type="Gene3D" id="3.10.100.10">
    <property type="entry name" value="Mannose-Binding Protein A, subunit A"/>
    <property type="match status" value="1"/>
</dbReference>
<keyword evidence="2" id="KW-1133">Transmembrane helix</keyword>
<keyword evidence="2" id="KW-0472">Membrane</keyword>
<evidence type="ECO:0000259" key="3">
    <source>
        <dbReference type="PROSITE" id="PS50041"/>
    </source>
</evidence>
<dbReference type="PANTHER" id="PTHR22803">
    <property type="entry name" value="MANNOSE, PHOSPHOLIPASE, LECTIN RECEPTOR RELATED"/>
    <property type="match status" value="1"/>
</dbReference>
<keyword evidence="5" id="KW-1185">Reference proteome</keyword>
<comment type="caution">
    <text evidence="4">The sequence shown here is derived from an EMBL/GenBank/DDBJ whole genome shotgun (WGS) entry which is preliminary data.</text>
</comment>
<dbReference type="Pfam" id="PF00059">
    <property type="entry name" value="Lectin_C"/>
    <property type="match status" value="1"/>
</dbReference>
<dbReference type="PROSITE" id="PS00615">
    <property type="entry name" value="C_TYPE_LECTIN_1"/>
    <property type="match status" value="1"/>
</dbReference>
<dbReference type="InterPro" id="IPR016187">
    <property type="entry name" value="CTDL_fold"/>
</dbReference>
<feature type="transmembrane region" description="Helical" evidence="2">
    <location>
        <begin position="38"/>
        <end position="56"/>
    </location>
</feature>
<dbReference type="PROSITE" id="PS50041">
    <property type="entry name" value="C_TYPE_LECTIN_2"/>
    <property type="match status" value="1"/>
</dbReference>
<dbReference type="SMART" id="SM00034">
    <property type="entry name" value="CLECT"/>
    <property type="match status" value="1"/>
</dbReference>
<gene>
    <name evidence="4" type="ORF">HHUSO_G10434</name>
</gene>
<dbReference type="InterPro" id="IPR016186">
    <property type="entry name" value="C-type_lectin-like/link_sf"/>
</dbReference>
<reference evidence="4 5" key="1">
    <citation type="submission" date="2021-05" db="EMBL/GenBank/DDBJ databases">
        <authorList>
            <person name="Zahm M."/>
            <person name="Klopp C."/>
            <person name="Cabau C."/>
            <person name="Kuhl H."/>
            <person name="Suciu R."/>
            <person name="Ciorpac M."/>
            <person name="Holostenco D."/>
            <person name="Gessner J."/>
            <person name="Wuertz S."/>
            <person name="Hohne C."/>
            <person name="Stock M."/>
            <person name="Gislard M."/>
            <person name="Lluch J."/>
            <person name="Milhes M."/>
            <person name="Lampietro C."/>
            <person name="Lopez Roques C."/>
            <person name="Donnadieu C."/>
            <person name="Du K."/>
            <person name="Schartl M."/>
            <person name="Guiguen Y."/>
        </authorList>
    </citation>
    <scope>NUCLEOTIDE SEQUENCE [LARGE SCALE GENOMIC DNA]</scope>
    <source>
        <strain evidence="4">Hh-F2</strain>
        <tissue evidence="4">Blood</tissue>
    </source>
</reference>
<keyword evidence="2" id="KW-0812">Transmembrane</keyword>